<evidence type="ECO:0000256" key="2">
    <source>
        <dbReference type="ARBA" id="ARBA00022603"/>
    </source>
</evidence>
<evidence type="ECO:0000313" key="8">
    <source>
        <dbReference type="Proteomes" id="UP000311713"/>
    </source>
</evidence>
<evidence type="ECO:0000256" key="5">
    <source>
        <dbReference type="ARBA" id="ARBA00048391"/>
    </source>
</evidence>
<dbReference type="Pfam" id="PF05175">
    <property type="entry name" value="MTS"/>
    <property type="match status" value="1"/>
</dbReference>
<name>A0A5C4UTB1_9ACTN</name>
<dbReference type="InterPro" id="IPR029063">
    <property type="entry name" value="SAM-dependent_MTases_sf"/>
</dbReference>
<dbReference type="OrthoDB" id="9800643at2"/>
<keyword evidence="3" id="KW-0808">Transferase</keyword>
<dbReference type="GO" id="GO:0032259">
    <property type="term" value="P:methylation"/>
    <property type="evidence" value="ECO:0007669"/>
    <property type="project" value="UniProtKB-KW"/>
</dbReference>
<dbReference type="RefSeq" id="WP_139648315.1">
    <property type="nucleotide sequence ID" value="NZ_BAAAZS010000168.1"/>
</dbReference>
<evidence type="ECO:0000259" key="6">
    <source>
        <dbReference type="Pfam" id="PF05175"/>
    </source>
</evidence>
<dbReference type="CDD" id="cd02440">
    <property type="entry name" value="AdoMet_MTases"/>
    <property type="match status" value="1"/>
</dbReference>
<comment type="catalytic activity">
    <reaction evidence="5">
        <text>L-glutaminyl-[peptide chain release factor] + S-adenosyl-L-methionine = N(5)-methyl-L-glutaminyl-[peptide chain release factor] + S-adenosyl-L-homocysteine + H(+)</text>
        <dbReference type="Rhea" id="RHEA:42896"/>
        <dbReference type="Rhea" id="RHEA-COMP:10271"/>
        <dbReference type="Rhea" id="RHEA-COMP:10272"/>
        <dbReference type="ChEBI" id="CHEBI:15378"/>
        <dbReference type="ChEBI" id="CHEBI:30011"/>
        <dbReference type="ChEBI" id="CHEBI:57856"/>
        <dbReference type="ChEBI" id="CHEBI:59789"/>
        <dbReference type="ChEBI" id="CHEBI:61891"/>
        <dbReference type="EC" id="2.1.1.297"/>
    </reaction>
</comment>
<dbReference type="InterPro" id="IPR004556">
    <property type="entry name" value="HemK-like"/>
</dbReference>
<keyword evidence="2" id="KW-0489">Methyltransferase</keyword>
<dbReference type="NCBIfam" id="TIGR03704">
    <property type="entry name" value="PrmC_rel_meth"/>
    <property type="match status" value="1"/>
</dbReference>
<dbReference type="PANTHER" id="PTHR18895:SF74">
    <property type="entry name" value="MTRF1L RELEASE FACTOR GLUTAMINE METHYLTRANSFERASE"/>
    <property type="match status" value="1"/>
</dbReference>
<dbReference type="Gene3D" id="3.40.50.150">
    <property type="entry name" value="Vaccinia Virus protein VP39"/>
    <property type="match status" value="1"/>
</dbReference>
<comment type="caution">
    <text evidence="7">The sequence shown here is derived from an EMBL/GenBank/DDBJ whole genome shotgun (WGS) entry which is preliminary data.</text>
</comment>
<dbReference type="PANTHER" id="PTHR18895">
    <property type="entry name" value="HEMK METHYLTRANSFERASE"/>
    <property type="match status" value="1"/>
</dbReference>
<dbReference type="EMBL" id="VDGT01000020">
    <property type="protein sequence ID" value="TNM26867.1"/>
    <property type="molecule type" value="Genomic_DNA"/>
</dbReference>
<dbReference type="Proteomes" id="UP000311713">
    <property type="component" value="Unassembled WGS sequence"/>
</dbReference>
<organism evidence="7 8">
    <name type="scientific">Streptomyces sedi</name>
    <dbReference type="NCBI Taxonomy" id="555059"/>
    <lineage>
        <taxon>Bacteria</taxon>
        <taxon>Bacillati</taxon>
        <taxon>Actinomycetota</taxon>
        <taxon>Actinomycetes</taxon>
        <taxon>Kitasatosporales</taxon>
        <taxon>Streptomycetaceae</taxon>
        <taxon>Streptomyces</taxon>
    </lineage>
</organism>
<dbReference type="GO" id="GO:0102559">
    <property type="term" value="F:peptide chain release factor N(5)-glutamine methyltransferase activity"/>
    <property type="evidence" value="ECO:0007669"/>
    <property type="project" value="UniProtKB-EC"/>
</dbReference>
<dbReference type="InterPro" id="IPR007848">
    <property type="entry name" value="Small_mtfrase_dom"/>
</dbReference>
<proteinExistence type="predicted"/>
<evidence type="ECO:0000256" key="1">
    <source>
        <dbReference type="ARBA" id="ARBA00012771"/>
    </source>
</evidence>
<dbReference type="InterPro" id="IPR050320">
    <property type="entry name" value="N5-glutamine_MTase"/>
</dbReference>
<keyword evidence="8" id="KW-1185">Reference proteome</keyword>
<dbReference type="EC" id="2.1.1.297" evidence="1"/>
<sequence>MSVPPPFSPSVSSLPSLPAVVARLRAAGCVFAEDEAALLVAGTGGGEALAASVARRAAGEPLEHVLGWAEFAGHRVEVGPGVFVPRRRTEFLVERAVRLARSPAVAVDLCCGSGAVGVALLAAWEHVELHAADLDPRAVACARRNLGPAAVVHEGDLYAPLPTRLRGRVEVLVANAPYVPTDAVALLPTEARVHEPATALDGGADGLTVLRRVIAGAARWLAPGGSLLVESSERQRPALLDALGAGGLLPSVAHCAEREATVLIGRRPDAG</sequence>
<gene>
    <name evidence="7" type="ORF">FH715_22800</name>
</gene>
<keyword evidence="4" id="KW-0949">S-adenosyl-L-methionine</keyword>
<evidence type="ECO:0000256" key="3">
    <source>
        <dbReference type="ARBA" id="ARBA00022679"/>
    </source>
</evidence>
<evidence type="ECO:0000313" key="7">
    <source>
        <dbReference type="EMBL" id="TNM26867.1"/>
    </source>
</evidence>
<reference evidence="7 8" key="1">
    <citation type="submission" date="2019-06" db="EMBL/GenBank/DDBJ databases">
        <title>Draft genome of Streptomyces sedi sp. JCM16909.</title>
        <authorList>
            <person name="Klykleung N."/>
            <person name="Tanasupawat S."/>
            <person name="Kudo T."/>
            <person name="Yuki M."/>
            <person name="Ohkuma M."/>
        </authorList>
    </citation>
    <scope>NUCLEOTIDE SEQUENCE [LARGE SCALE GENOMIC DNA]</scope>
    <source>
        <strain evidence="7 8">JCM 16909</strain>
    </source>
</reference>
<dbReference type="InterPro" id="IPR022446">
    <property type="entry name" value="MeTrfrase_put"/>
</dbReference>
<dbReference type="SUPFAM" id="SSF53335">
    <property type="entry name" value="S-adenosyl-L-methionine-dependent methyltransferases"/>
    <property type="match status" value="1"/>
</dbReference>
<feature type="domain" description="Methyltransferase small" evidence="6">
    <location>
        <begin position="89"/>
        <end position="194"/>
    </location>
</feature>
<evidence type="ECO:0000256" key="4">
    <source>
        <dbReference type="ARBA" id="ARBA00022691"/>
    </source>
</evidence>
<protein>
    <recommendedName>
        <fullName evidence="1">peptide chain release factor N(5)-glutamine methyltransferase</fullName>
        <ecNumber evidence="1">2.1.1.297</ecNumber>
    </recommendedName>
</protein>
<accession>A0A5C4UTB1</accession>
<dbReference type="NCBIfam" id="TIGR00536">
    <property type="entry name" value="hemK_fam"/>
    <property type="match status" value="1"/>
</dbReference>
<dbReference type="AlphaFoldDB" id="A0A5C4UTB1"/>